<dbReference type="Gene3D" id="6.10.130.30">
    <property type="match status" value="1"/>
</dbReference>
<dbReference type="GO" id="GO:0051382">
    <property type="term" value="P:kinetochore assembly"/>
    <property type="evidence" value="ECO:0007669"/>
    <property type="project" value="InterPro"/>
</dbReference>
<keyword evidence="7" id="KW-0539">Nucleus</keyword>
<dbReference type="PANTHER" id="PTHR28680">
    <property type="entry name" value="CENTROMERE PROTEIN X"/>
    <property type="match status" value="1"/>
</dbReference>
<dbReference type="SUPFAM" id="SSF47113">
    <property type="entry name" value="Histone-fold"/>
    <property type="match status" value="1"/>
</dbReference>
<organism evidence="9 10">
    <name type="scientific">Aromia moschata</name>
    <dbReference type="NCBI Taxonomy" id="1265417"/>
    <lineage>
        <taxon>Eukaryota</taxon>
        <taxon>Metazoa</taxon>
        <taxon>Ecdysozoa</taxon>
        <taxon>Arthropoda</taxon>
        <taxon>Hexapoda</taxon>
        <taxon>Insecta</taxon>
        <taxon>Pterygota</taxon>
        <taxon>Neoptera</taxon>
        <taxon>Endopterygota</taxon>
        <taxon>Coleoptera</taxon>
        <taxon>Polyphaga</taxon>
        <taxon>Cucujiformia</taxon>
        <taxon>Chrysomeloidea</taxon>
        <taxon>Cerambycidae</taxon>
        <taxon>Cerambycinae</taxon>
        <taxon>Callichromatini</taxon>
        <taxon>Aromia</taxon>
    </lineage>
</organism>
<evidence type="ECO:0000256" key="2">
    <source>
        <dbReference type="ARBA" id="ARBA00009359"/>
    </source>
</evidence>
<gene>
    <name evidence="9" type="ORF">NQ318_017536</name>
</gene>
<dbReference type="GO" id="GO:0031297">
    <property type="term" value="P:replication fork processing"/>
    <property type="evidence" value="ECO:0007669"/>
    <property type="project" value="TreeGrafter"/>
</dbReference>
<dbReference type="GO" id="GO:0006281">
    <property type="term" value="P:DNA repair"/>
    <property type="evidence" value="ECO:0007669"/>
    <property type="project" value="UniProtKB-KW"/>
</dbReference>
<evidence type="ECO:0000256" key="7">
    <source>
        <dbReference type="ARBA" id="ARBA00023242"/>
    </source>
</evidence>
<reference evidence="9" key="1">
    <citation type="journal article" date="2023" name="Insect Mol. Biol.">
        <title>Genome sequencing provides insights into the evolution of gene families encoding plant cell wall-degrading enzymes in longhorned beetles.</title>
        <authorList>
            <person name="Shin N.R."/>
            <person name="Okamura Y."/>
            <person name="Kirsch R."/>
            <person name="Pauchet Y."/>
        </authorList>
    </citation>
    <scope>NUCLEOTIDE SEQUENCE</scope>
    <source>
        <strain evidence="9">AMC_N1</strain>
    </source>
</reference>
<dbReference type="PANTHER" id="PTHR28680:SF1">
    <property type="entry name" value="CENTROMERE PROTEIN X"/>
    <property type="match status" value="1"/>
</dbReference>
<comment type="subunit">
    <text evidence="8">Heterodimer with CENPX, sometimes called MHF; this interaction stabilizes both partners. MHF heterodimers can assemble to form tetrameric structures. MHF also coassemble with CENPT-CENPW heterodimers at centromeres to form the tetrameric CENP-T-W-S-X complex. Forms a discrete complex with FANCM and CENPX, called FANCM-MHF; this interaction, probably mediated by direct binding between CENPS and FANCM, leads to synergistic activation of double-stranded DNA binding and strongly stimulates FANCM-mediated DNA remodeling. Recruited by FANCM to the Fanconi anemia (FA) core complex, which consists of CENPS, CENPX, FANCA, FANCB, FANCC, FANCE, FANCF, FANCG, FANCL, FANCM, FAAP24 and FAAP100. The FA core complex associates with Bloom syndrome (BLM) complex, which consists of at least BLM, DNA topoisomerase 3-alpha (TOP3A), RMI1/BLAP75, RPA1/RPA70 and RPA2/RPA32. The super complex between FA and BLM is called BRAFT.</text>
</comment>
<proteinExistence type="inferred from homology"/>
<evidence type="ECO:0000256" key="3">
    <source>
        <dbReference type="ARBA" id="ARBA00016388"/>
    </source>
</evidence>
<dbReference type="AlphaFoldDB" id="A0AAV8Z3B8"/>
<name>A0AAV8Z3B8_9CUCU</name>
<dbReference type="GO" id="GO:0071821">
    <property type="term" value="C:FANCM-MHF complex"/>
    <property type="evidence" value="ECO:0007669"/>
    <property type="project" value="TreeGrafter"/>
</dbReference>
<dbReference type="GO" id="GO:0043240">
    <property type="term" value="C:Fanconi anaemia nuclear complex"/>
    <property type="evidence" value="ECO:0007669"/>
    <property type="project" value="TreeGrafter"/>
</dbReference>
<dbReference type="InterPro" id="IPR009072">
    <property type="entry name" value="Histone-fold"/>
</dbReference>
<dbReference type="CDD" id="cd22921">
    <property type="entry name" value="HFD_CENP-X"/>
    <property type="match status" value="1"/>
</dbReference>
<evidence type="ECO:0000256" key="6">
    <source>
        <dbReference type="ARBA" id="ARBA00023204"/>
    </source>
</evidence>
<sequence length="89" mass="9725">MSEASGQPLSSKIATTFRQDVVKEVLKSKFQNPKNKITEDAVELVAEIAKVMVVEAAARAAQQASSENKKRVGLEHAEAILPQMMLDFP</sequence>
<keyword evidence="6" id="KW-0234">DNA repair</keyword>
<dbReference type="InterPro" id="IPR018552">
    <property type="entry name" value="CENP-X"/>
</dbReference>
<comment type="subcellular location">
    <subcellularLocation>
        <location evidence="1">Nucleus</location>
    </subcellularLocation>
</comment>
<comment type="caution">
    <text evidence="9">The sequence shown here is derived from an EMBL/GenBank/DDBJ whole genome shotgun (WGS) entry which is preliminary data.</text>
</comment>
<evidence type="ECO:0000256" key="5">
    <source>
        <dbReference type="ARBA" id="ARBA00023125"/>
    </source>
</evidence>
<comment type="similarity">
    <text evidence="2">Belongs to the CENP-X/MHF2 family.</text>
</comment>
<dbReference type="GO" id="GO:0000712">
    <property type="term" value="P:resolution of meiotic recombination intermediates"/>
    <property type="evidence" value="ECO:0007669"/>
    <property type="project" value="TreeGrafter"/>
</dbReference>
<keyword evidence="10" id="KW-1185">Reference proteome</keyword>
<evidence type="ECO:0000313" key="9">
    <source>
        <dbReference type="EMBL" id="KAJ8957645.1"/>
    </source>
</evidence>
<keyword evidence="5" id="KW-0238">DNA-binding</keyword>
<evidence type="ECO:0000256" key="4">
    <source>
        <dbReference type="ARBA" id="ARBA00022763"/>
    </source>
</evidence>
<keyword evidence="4" id="KW-0227">DNA damage</keyword>
<dbReference type="Pfam" id="PF09415">
    <property type="entry name" value="CENP-X"/>
    <property type="match status" value="1"/>
</dbReference>
<dbReference type="GO" id="GO:0046982">
    <property type="term" value="F:protein heterodimerization activity"/>
    <property type="evidence" value="ECO:0007669"/>
    <property type="project" value="InterPro"/>
</dbReference>
<evidence type="ECO:0000256" key="1">
    <source>
        <dbReference type="ARBA" id="ARBA00004123"/>
    </source>
</evidence>
<dbReference type="Proteomes" id="UP001162162">
    <property type="component" value="Unassembled WGS sequence"/>
</dbReference>
<evidence type="ECO:0000256" key="8">
    <source>
        <dbReference type="ARBA" id="ARBA00047146"/>
    </source>
</evidence>
<accession>A0AAV8Z3B8</accession>
<evidence type="ECO:0000313" key="10">
    <source>
        <dbReference type="Proteomes" id="UP001162162"/>
    </source>
</evidence>
<dbReference type="EMBL" id="JAPWTK010000021">
    <property type="protein sequence ID" value="KAJ8957645.1"/>
    <property type="molecule type" value="Genomic_DNA"/>
</dbReference>
<dbReference type="GO" id="GO:0003677">
    <property type="term" value="F:DNA binding"/>
    <property type="evidence" value="ECO:0007669"/>
    <property type="project" value="UniProtKB-KW"/>
</dbReference>
<protein>
    <recommendedName>
        <fullName evidence="3">Centromere protein X</fullName>
    </recommendedName>
</protein>